<dbReference type="Proteomes" id="UP000054564">
    <property type="component" value="Unassembled WGS sequence"/>
</dbReference>
<dbReference type="Pfam" id="PF13639">
    <property type="entry name" value="zf-RING_2"/>
    <property type="match status" value="1"/>
</dbReference>
<feature type="compositionally biased region" description="Polar residues" evidence="6">
    <location>
        <begin position="203"/>
        <end position="215"/>
    </location>
</feature>
<feature type="domain" description="RING-type" evidence="7">
    <location>
        <begin position="12"/>
        <end position="59"/>
    </location>
</feature>
<comment type="caution">
    <text evidence="8">The sequence shown here is derived from an EMBL/GenBank/DDBJ whole genome shotgun (WGS) entry which is preliminary data.</text>
</comment>
<dbReference type="EMBL" id="AJIL01000149">
    <property type="protein sequence ID" value="KNE92933.1"/>
    <property type="molecule type" value="Genomic_DNA"/>
</dbReference>
<feature type="compositionally biased region" description="Basic and acidic residues" evidence="6">
    <location>
        <begin position="224"/>
        <end position="234"/>
    </location>
</feature>
<keyword evidence="1" id="KW-0479">Metal-binding</keyword>
<sequence length="348" mass="38318">MPTSEVIILPTCTICRDEDGADMNLGITTCGHAFHSQCIEDWHKNQRRLGRRTVCPCCNHNLSHAAPLITRIHQLTKHRVSILPDGDHSDPVEELKTATKKLEKLESDKTKLTTENKALKAKNNKLIQESKKWTEESKKVAGDVSQGLKEKVENQALEIEKEKQLRHRQLHALYLGEKKRLLRQLEDSKEAYENLQVELEPTGLSSVPMRSNSNDVPAELPTPTEEHIAGDESHGSSNISIGVKRPRPSNERRPEKDKGKAINVIEIDTDSENLPSSPPKPASDPTNANTNTSKAATPGPSTTKSSRKLSSKKAAKHKIIGASSCALKSNLLATRSNPKRASGSGSRV</sequence>
<keyword evidence="3" id="KW-0862">Zinc</keyword>
<proteinExistence type="predicted"/>
<feature type="compositionally biased region" description="Basic and acidic residues" evidence="6">
    <location>
        <begin position="248"/>
        <end position="260"/>
    </location>
</feature>
<dbReference type="OrthoDB" id="2507044at2759"/>
<dbReference type="SUPFAM" id="SSF57850">
    <property type="entry name" value="RING/U-box"/>
    <property type="match status" value="1"/>
</dbReference>
<dbReference type="CDD" id="cd16448">
    <property type="entry name" value="RING-H2"/>
    <property type="match status" value="1"/>
</dbReference>
<dbReference type="InterPro" id="IPR013083">
    <property type="entry name" value="Znf_RING/FYVE/PHD"/>
</dbReference>
<evidence type="ECO:0000256" key="2">
    <source>
        <dbReference type="ARBA" id="ARBA00022771"/>
    </source>
</evidence>
<evidence type="ECO:0000256" key="4">
    <source>
        <dbReference type="PROSITE-ProRule" id="PRU00175"/>
    </source>
</evidence>
<feature type="compositionally biased region" description="Low complexity" evidence="6">
    <location>
        <begin position="286"/>
        <end position="297"/>
    </location>
</feature>
<evidence type="ECO:0000259" key="7">
    <source>
        <dbReference type="PROSITE" id="PS50089"/>
    </source>
</evidence>
<dbReference type="PROSITE" id="PS50089">
    <property type="entry name" value="ZF_RING_2"/>
    <property type="match status" value="1"/>
</dbReference>
<feature type="coiled-coil region" evidence="5">
    <location>
        <begin position="95"/>
        <end position="198"/>
    </location>
</feature>
<accession>A0A0L0V0Y2</accession>
<keyword evidence="9" id="KW-1185">Reference proteome</keyword>
<dbReference type="PANTHER" id="PTHR45969">
    <property type="entry name" value="RING ZINC FINGER PROTEIN-RELATED"/>
    <property type="match status" value="1"/>
</dbReference>
<evidence type="ECO:0000256" key="6">
    <source>
        <dbReference type="SAM" id="MobiDB-lite"/>
    </source>
</evidence>
<name>A0A0L0V0Y2_9BASI</name>
<dbReference type="STRING" id="1165861.A0A0L0V0Y2"/>
<organism evidence="8 9">
    <name type="scientific">Puccinia striiformis f. sp. tritici PST-78</name>
    <dbReference type="NCBI Taxonomy" id="1165861"/>
    <lineage>
        <taxon>Eukaryota</taxon>
        <taxon>Fungi</taxon>
        <taxon>Dikarya</taxon>
        <taxon>Basidiomycota</taxon>
        <taxon>Pucciniomycotina</taxon>
        <taxon>Pucciniomycetes</taxon>
        <taxon>Pucciniales</taxon>
        <taxon>Pucciniaceae</taxon>
        <taxon>Puccinia</taxon>
    </lineage>
</organism>
<protein>
    <recommendedName>
        <fullName evidence="7">RING-type domain-containing protein</fullName>
    </recommendedName>
</protein>
<evidence type="ECO:0000313" key="8">
    <source>
        <dbReference type="EMBL" id="KNE92933.1"/>
    </source>
</evidence>
<keyword evidence="2 4" id="KW-0863">Zinc-finger</keyword>
<keyword evidence="5" id="KW-0175">Coiled coil</keyword>
<feature type="region of interest" description="Disordered" evidence="6">
    <location>
        <begin position="203"/>
        <end position="348"/>
    </location>
</feature>
<reference evidence="9" key="1">
    <citation type="submission" date="2014-03" db="EMBL/GenBank/DDBJ databases">
        <title>The Genome Sequence of Puccinia striiformis f. sp. tritici PST-78.</title>
        <authorList>
            <consortium name="The Broad Institute Genome Sequencing Platform"/>
            <person name="Cuomo C."/>
            <person name="Hulbert S."/>
            <person name="Chen X."/>
            <person name="Walker B."/>
            <person name="Young S.K."/>
            <person name="Zeng Q."/>
            <person name="Gargeya S."/>
            <person name="Fitzgerald M."/>
            <person name="Haas B."/>
            <person name="Abouelleil A."/>
            <person name="Alvarado L."/>
            <person name="Arachchi H.M."/>
            <person name="Berlin A.M."/>
            <person name="Chapman S.B."/>
            <person name="Goldberg J."/>
            <person name="Griggs A."/>
            <person name="Gujja S."/>
            <person name="Hansen M."/>
            <person name="Howarth C."/>
            <person name="Imamovic A."/>
            <person name="Larimer J."/>
            <person name="McCowan C."/>
            <person name="Montmayeur A."/>
            <person name="Murphy C."/>
            <person name="Neiman D."/>
            <person name="Pearson M."/>
            <person name="Priest M."/>
            <person name="Roberts A."/>
            <person name="Saif S."/>
            <person name="Shea T."/>
            <person name="Sisk P."/>
            <person name="Sykes S."/>
            <person name="Wortman J."/>
            <person name="Nusbaum C."/>
            <person name="Birren B."/>
        </authorList>
    </citation>
    <scope>NUCLEOTIDE SEQUENCE [LARGE SCALE GENOMIC DNA]</scope>
    <source>
        <strain evidence="9">race PST-78</strain>
    </source>
</reference>
<dbReference type="Gene3D" id="3.30.40.10">
    <property type="entry name" value="Zinc/RING finger domain, C3HC4 (zinc finger)"/>
    <property type="match status" value="1"/>
</dbReference>
<evidence type="ECO:0000313" key="9">
    <source>
        <dbReference type="Proteomes" id="UP000054564"/>
    </source>
</evidence>
<dbReference type="AlphaFoldDB" id="A0A0L0V0Y2"/>
<dbReference type="SMART" id="SM00184">
    <property type="entry name" value="RING"/>
    <property type="match status" value="1"/>
</dbReference>
<dbReference type="PANTHER" id="PTHR45969:SF71">
    <property type="entry name" value="CHROMOSOME UNDETERMINED SCAFFOLD_5, WHOLE GENOME SHOTGUN SEQUENCE"/>
    <property type="match status" value="1"/>
</dbReference>
<dbReference type="InterPro" id="IPR001841">
    <property type="entry name" value="Znf_RING"/>
</dbReference>
<gene>
    <name evidence="8" type="ORF">PSTG_13648</name>
</gene>
<evidence type="ECO:0000256" key="1">
    <source>
        <dbReference type="ARBA" id="ARBA00022723"/>
    </source>
</evidence>
<dbReference type="GO" id="GO:0008270">
    <property type="term" value="F:zinc ion binding"/>
    <property type="evidence" value="ECO:0007669"/>
    <property type="project" value="UniProtKB-KW"/>
</dbReference>
<evidence type="ECO:0000256" key="3">
    <source>
        <dbReference type="ARBA" id="ARBA00022833"/>
    </source>
</evidence>
<feature type="compositionally biased region" description="Basic residues" evidence="6">
    <location>
        <begin position="305"/>
        <end position="319"/>
    </location>
</feature>
<evidence type="ECO:0000256" key="5">
    <source>
        <dbReference type="SAM" id="Coils"/>
    </source>
</evidence>